<dbReference type="InterPro" id="IPR001138">
    <property type="entry name" value="Zn2Cys6_DnaBD"/>
</dbReference>
<sequence length="521" mass="58528">MVYCGKPSRACSHCKGRGAKCDRRLECGQCRRAGLKCSGPRDPKQLVFRDQSQEVSRKAAIRNSNGTSPIGTAPDVLEQACVMFFNRYVYGNSRTYDYITTLDLTNDGDSCLSAAKDAASLGYYSTQNLSPRILNSARKKYDLALRLVSKALQSHDQAVKDSTLASVLLLDLFEKLTQTYRSPESWTKHMNGAVELVKLRGESQFQYPLGLRLFLQLNSTILIGCLQYDVQVPIELIELRRKASKYVDPMDPKWKFSEIVVPFVGLGVANSNGHLSSKHILDTARYLDAELNTVSENVPQEWKYDTIKIQSPCEQVYEQHFHVYADHHMTHTWNNIRIIRILLNTLLREQLMPETDPLENSAIMSQNAEDDVIHLTSHIVSLSNDILASVPQYTQLPRHTSKFFPTFSSTNSSIRSSSSTGHASNLSSNTSSKSKSVRSEPTDFTPFEISRCYALIFPLYIAGNSPVCSESTRGWILDILDFLENSVGIREAKAAAGYLKRREKINPWSLYAKIGSYSFSA</sequence>
<dbReference type="Pfam" id="PF00172">
    <property type="entry name" value="Zn_clus"/>
    <property type="match status" value="1"/>
</dbReference>
<feature type="region of interest" description="Disordered" evidence="2">
    <location>
        <begin position="411"/>
        <end position="440"/>
    </location>
</feature>
<feature type="domain" description="Zn(2)-C6 fungal-type" evidence="3">
    <location>
        <begin position="10"/>
        <end position="38"/>
    </location>
</feature>
<evidence type="ECO:0000313" key="5">
    <source>
        <dbReference type="Proteomes" id="UP000235786"/>
    </source>
</evidence>
<dbReference type="CDD" id="cd00067">
    <property type="entry name" value="GAL4"/>
    <property type="match status" value="1"/>
</dbReference>
<evidence type="ECO:0000313" key="4">
    <source>
        <dbReference type="EMBL" id="PMD31619.1"/>
    </source>
</evidence>
<keyword evidence="5" id="KW-1185">Reference proteome</keyword>
<dbReference type="PROSITE" id="PS50048">
    <property type="entry name" value="ZN2_CY6_FUNGAL_2"/>
    <property type="match status" value="1"/>
</dbReference>
<dbReference type="GO" id="GO:0008270">
    <property type="term" value="F:zinc ion binding"/>
    <property type="evidence" value="ECO:0007669"/>
    <property type="project" value="InterPro"/>
</dbReference>
<evidence type="ECO:0000256" key="2">
    <source>
        <dbReference type="SAM" id="MobiDB-lite"/>
    </source>
</evidence>
<dbReference type="InterPro" id="IPR036864">
    <property type="entry name" value="Zn2-C6_fun-type_DNA-bd_sf"/>
</dbReference>
<dbReference type="SMART" id="SM00066">
    <property type="entry name" value="GAL4"/>
    <property type="match status" value="1"/>
</dbReference>
<gene>
    <name evidence="4" type="ORF">L207DRAFT_572810</name>
</gene>
<dbReference type="Pfam" id="PF11951">
    <property type="entry name" value="Fungal_trans_2"/>
    <property type="match status" value="1"/>
</dbReference>
<accession>A0A2J6QZF1</accession>
<dbReference type="PANTHER" id="PTHR38791:SF1">
    <property type="entry name" value="TRANSCRIPTION FACTOR, PUTATIVE-RELATED"/>
    <property type="match status" value="1"/>
</dbReference>
<dbReference type="InterPro" id="IPR053175">
    <property type="entry name" value="DHMBA_Reg_Transcription_Factor"/>
</dbReference>
<proteinExistence type="predicted"/>
<feature type="compositionally biased region" description="Low complexity" evidence="2">
    <location>
        <begin position="411"/>
        <end position="434"/>
    </location>
</feature>
<dbReference type="EMBL" id="KZ613962">
    <property type="protein sequence ID" value="PMD31619.1"/>
    <property type="molecule type" value="Genomic_DNA"/>
</dbReference>
<dbReference type="OrthoDB" id="5429770at2759"/>
<dbReference type="Proteomes" id="UP000235786">
    <property type="component" value="Unassembled WGS sequence"/>
</dbReference>
<dbReference type="InterPro" id="IPR021858">
    <property type="entry name" value="Fun_TF"/>
</dbReference>
<keyword evidence="1" id="KW-0539">Nucleus</keyword>
<evidence type="ECO:0000259" key="3">
    <source>
        <dbReference type="PROSITE" id="PS50048"/>
    </source>
</evidence>
<organism evidence="4 5">
    <name type="scientific">Hyaloscypha variabilis (strain UAMH 11265 / GT02V1 / F)</name>
    <name type="common">Meliniomyces variabilis</name>
    <dbReference type="NCBI Taxonomy" id="1149755"/>
    <lineage>
        <taxon>Eukaryota</taxon>
        <taxon>Fungi</taxon>
        <taxon>Dikarya</taxon>
        <taxon>Ascomycota</taxon>
        <taxon>Pezizomycotina</taxon>
        <taxon>Leotiomycetes</taxon>
        <taxon>Helotiales</taxon>
        <taxon>Hyaloscyphaceae</taxon>
        <taxon>Hyaloscypha</taxon>
        <taxon>Hyaloscypha variabilis</taxon>
    </lineage>
</organism>
<evidence type="ECO:0000256" key="1">
    <source>
        <dbReference type="ARBA" id="ARBA00023242"/>
    </source>
</evidence>
<protein>
    <recommendedName>
        <fullName evidence="3">Zn(2)-C6 fungal-type domain-containing protein</fullName>
    </recommendedName>
</protein>
<reference evidence="4 5" key="1">
    <citation type="submission" date="2016-04" db="EMBL/GenBank/DDBJ databases">
        <title>A degradative enzymes factory behind the ericoid mycorrhizal symbiosis.</title>
        <authorList>
            <consortium name="DOE Joint Genome Institute"/>
            <person name="Martino E."/>
            <person name="Morin E."/>
            <person name="Grelet G."/>
            <person name="Kuo A."/>
            <person name="Kohler A."/>
            <person name="Daghino S."/>
            <person name="Barry K."/>
            <person name="Choi C."/>
            <person name="Cichocki N."/>
            <person name="Clum A."/>
            <person name="Copeland A."/>
            <person name="Hainaut M."/>
            <person name="Haridas S."/>
            <person name="Labutti K."/>
            <person name="Lindquist E."/>
            <person name="Lipzen A."/>
            <person name="Khouja H.-R."/>
            <person name="Murat C."/>
            <person name="Ohm R."/>
            <person name="Olson A."/>
            <person name="Spatafora J."/>
            <person name="Veneault-Fourrey C."/>
            <person name="Henrissat B."/>
            <person name="Grigoriev I."/>
            <person name="Martin F."/>
            <person name="Perotto S."/>
        </authorList>
    </citation>
    <scope>NUCLEOTIDE SEQUENCE [LARGE SCALE GENOMIC DNA]</scope>
    <source>
        <strain evidence="4 5">F</strain>
    </source>
</reference>
<dbReference type="GO" id="GO:0000981">
    <property type="term" value="F:DNA-binding transcription factor activity, RNA polymerase II-specific"/>
    <property type="evidence" value="ECO:0007669"/>
    <property type="project" value="InterPro"/>
</dbReference>
<name>A0A2J6QZF1_HYAVF</name>
<dbReference type="PANTHER" id="PTHR38791">
    <property type="entry name" value="ZN(II)2CYS6 TRANSCRIPTION FACTOR (EUROFUNG)-RELATED-RELATED"/>
    <property type="match status" value="1"/>
</dbReference>
<dbReference type="SUPFAM" id="SSF57701">
    <property type="entry name" value="Zn2/Cys6 DNA-binding domain"/>
    <property type="match status" value="1"/>
</dbReference>
<dbReference type="AlphaFoldDB" id="A0A2J6QZF1"/>